<name>A0A4P8IFH9_9FIRM</name>
<dbReference type="KEGG" id="arf:AR1Y2_1993"/>
<dbReference type="RefSeq" id="WP_137328829.1">
    <property type="nucleotide sequence ID" value="NZ_CP040058.1"/>
</dbReference>
<dbReference type="InterPro" id="IPR004843">
    <property type="entry name" value="Calcineurin-like_PHP"/>
</dbReference>
<dbReference type="Pfam" id="PF00149">
    <property type="entry name" value="Metallophos"/>
    <property type="match status" value="1"/>
</dbReference>
<dbReference type="Gene3D" id="3.60.21.10">
    <property type="match status" value="1"/>
</dbReference>
<evidence type="ECO:0000313" key="3">
    <source>
        <dbReference type="Proteomes" id="UP000298653"/>
    </source>
</evidence>
<dbReference type="PANTHER" id="PTHR31302">
    <property type="entry name" value="TRANSMEMBRANE PROTEIN WITH METALLOPHOSPHOESTERASE DOMAIN-RELATED"/>
    <property type="match status" value="1"/>
</dbReference>
<organism evidence="2 3">
    <name type="scientific">Anaerostipes rhamnosivorans</name>
    <dbReference type="NCBI Taxonomy" id="1229621"/>
    <lineage>
        <taxon>Bacteria</taxon>
        <taxon>Bacillati</taxon>
        <taxon>Bacillota</taxon>
        <taxon>Clostridia</taxon>
        <taxon>Lachnospirales</taxon>
        <taxon>Lachnospiraceae</taxon>
        <taxon>Anaerostipes</taxon>
    </lineage>
</organism>
<dbReference type="OrthoDB" id="9780884at2"/>
<accession>A0A4P8IFH9</accession>
<dbReference type="GO" id="GO:0008758">
    <property type="term" value="F:UDP-2,3-diacylglucosamine hydrolase activity"/>
    <property type="evidence" value="ECO:0007669"/>
    <property type="project" value="TreeGrafter"/>
</dbReference>
<dbReference type="Proteomes" id="UP000298653">
    <property type="component" value="Chromosome"/>
</dbReference>
<dbReference type="InterPro" id="IPR051158">
    <property type="entry name" value="Metallophosphoesterase_sf"/>
</dbReference>
<sequence>MKIIKRIVLLILLLLVLAGLSAAYAVKIEPYRLVVHDYQLGKETSNTKFKVVHISDIQVSESYTENRLDKLVEKINSQSPDIVVFTGDLYDNYAVYHPEKKVQRALAGIHAKYGKYAVWGNRDYGGGAMRSYPDIMKKGGFQLLTNETETVRLPNGRKICIGGLDDVLFGKPDYTLMDSADIKNCDYRILMLHEPDAADRLPAQNADLILAGHSHGGQVKLPFFKMKTSLAKKYTNGFYSVNGMKLFVNTGIGTSHYPVRFFVPPEIDVFHISI</sequence>
<dbReference type="GO" id="GO:0016020">
    <property type="term" value="C:membrane"/>
    <property type="evidence" value="ECO:0007669"/>
    <property type="project" value="GOC"/>
</dbReference>
<dbReference type="PANTHER" id="PTHR31302:SF25">
    <property type="entry name" value="PHOSPHOESTERASE"/>
    <property type="match status" value="1"/>
</dbReference>
<dbReference type="AlphaFoldDB" id="A0A4P8IFH9"/>
<dbReference type="GO" id="GO:0009245">
    <property type="term" value="P:lipid A biosynthetic process"/>
    <property type="evidence" value="ECO:0007669"/>
    <property type="project" value="TreeGrafter"/>
</dbReference>
<proteinExistence type="predicted"/>
<evidence type="ECO:0000259" key="1">
    <source>
        <dbReference type="Pfam" id="PF00149"/>
    </source>
</evidence>
<dbReference type="EMBL" id="CP040058">
    <property type="protein sequence ID" value="QCP35447.1"/>
    <property type="molecule type" value="Genomic_DNA"/>
</dbReference>
<keyword evidence="3" id="KW-1185">Reference proteome</keyword>
<reference evidence="2 3" key="1">
    <citation type="submission" date="2019-05" db="EMBL/GenBank/DDBJ databases">
        <title>Complete genome sequencing of Anaerostipes rhamnosivorans.</title>
        <authorList>
            <person name="Bui T.P.N."/>
            <person name="de Vos W.M."/>
        </authorList>
    </citation>
    <scope>NUCLEOTIDE SEQUENCE [LARGE SCALE GENOMIC DNA]</scope>
    <source>
        <strain evidence="2 3">1y2</strain>
    </source>
</reference>
<gene>
    <name evidence="2" type="ORF">AR1Y2_1993</name>
</gene>
<protein>
    <submittedName>
        <fullName evidence="2">Putative serine/threonine phosphatase</fullName>
    </submittedName>
</protein>
<evidence type="ECO:0000313" key="2">
    <source>
        <dbReference type="EMBL" id="QCP35447.1"/>
    </source>
</evidence>
<dbReference type="CDD" id="cd07385">
    <property type="entry name" value="MPP_YkuE_C"/>
    <property type="match status" value="1"/>
</dbReference>
<feature type="domain" description="Calcineurin-like phosphoesterase" evidence="1">
    <location>
        <begin position="49"/>
        <end position="216"/>
    </location>
</feature>
<dbReference type="InterPro" id="IPR029052">
    <property type="entry name" value="Metallo-depent_PP-like"/>
</dbReference>
<dbReference type="SUPFAM" id="SSF56300">
    <property type="entry name" value="Metallo-dependent phosphatases"/>
    <property type="match status" value="1"/>
</dbReference>